<evidence type="ECO:0000313" key="1">
    <source>
        <dbReference type="EMBL" id="KAJ0176187.1"/>
    </source>
</evidence>
<proteinExistence type="predicted"/>
<sequence length="300" mass="33045">MRCCSLKGDWNLVITAFAALAHCSEYDDLDQKKRGFTKGSSSNTISTGAQKQDYTYSIYSQNPSSQNSQPVSSSYQSQVPNSFYPNQASSQYYSSSGTETPQTYTAQPPANHIPSQPSQFTPISFVPNPGYQAKYQVVPSKQGLQVAIVQPPYSFQTPQVLHYPQSVFSSNPSSAINQLGVSPFQHLLGNSYLGHPSSMLLFAQPHQLYNNLAHPSPPSLYYPSNNQAKYNVQLSSPVQSAYDTVQSQTIPKEENENSVVFNNTSADTRDHLPTGWLAERIRPPMNCNKKISYGSACMAS</sequence>
<dbReference type="Proteomes" id="UP000824533">
    <property type="component" value="Linkage Group LG14"/>
</dbReference>
<protein>
    <submittedName>
        <fullName evidence="1">Uncharacterized protein</fullName>
    </submittedName>
</protein>
<dbReference type="EMBL" id="CM034400">
    <property type="protein sequence ID" value="KAJ0176187.1"/>
    <property type="molecule type" value="Genomic_DNA"/>
</dbReference>
<evidence type="ECO:0000313" key="2">
    <source>
        <dbReference type="Proteomes" id="UP000824533"/>
    </source>
</evidence>
<name>A0ACC1CY20_9NEOP</name>
<reference evidence="1 2" key="1">
    <citation type="journal article" date="2021" name="Front. Genet.">
        <title>Chromosome-Level Genome Assembly Reveals Significant Gene Expansion in the Toll and IMD Signaling Pathways of Dendrolimus kikuchii.</title>
        <authorList>
            <person name="Zhou J."/>
            <person name="Wu P."/>
            <person name="Xiong Z."/>
            <person name="Liu N."/>
            <person name="Zhao N."/>
            <person name="Ji M."/>
            <person name="Qiu Y."/>
            <person name="Yang B."/>
        </authorList>
    </citation>
    <scope>NUCLEOTIDE SEQUENCE [LARGE SCALE GENOMIC DNA]</scope>
    <source>
        <strain evidence="1">Ann1</strain>
    </source>
</reference>
<comment type="caution">
    <text evidence="1">The sequence shown here is derived from an EMBL/GenBank/DDBJ whole genome shotgun (WGS) entry which is preliminary data.</text>
</comment>
<keyword evidence="2" id="KW-1185">Reference proteome</keyword>
<organism evidence="1 2">
    <name type="scientific">Dendrolimus kikuchii</name>
    <dbReference type="NCBI Taxonomy" id="765133"/>
    <lineage>
        <taxon>Eukaryota</taxon>
        <taxon>Metazoa</taxon>
        <taxon>Ecdysozoa</taxon>
        <taxon>Arthropoda</taxon>
        <taxon>Hexapoda</taxon>
        <taxon>Insecta</taxon>
        <taxon>Pterygota</taxon>
        <taxon>Neoptera</taxon>
        <taxon>Endopterygota</taxon>
        <taxon>Lepidoptera</taxon>
        <taxon>Glossata</taxon>
        <taxon>Ditrysia</taxon>
        <taxon>Bombycoidea</taxon>
        <taxon>Lasiocampidae</taxon>
        <taxon>Dendrolimus</taxon>
    </lineage>
</organism>
<gene>
    <name evidence="1" type="ORF">K1T71_008361</name>
</gene>
<accession>A0ACC1CY20</accession>